<dbReference type="RefSeq" id="WP_003373850.1">
    <property type="nucleotide sequence ID" value="NZ_CP010520.1"/>
</dbReference>
<dbReference type="PIRSF" id="PIRSF037487">
    <property type="entry name" value="Sulfite_red_assimil"/>
    <property type="match status" value="1"/>
</dbReference>
<evidence type="ECO:0000256" key="1">
    <source>
        <dbReference type="ARBA" id="ARBA00022485"/>
    </source>
</evidence>
<dbReference type="OrthoDB" id="9800558at2"/>
<keyword evidence="3" id="KW-0479">Metal-binding</keyword>
<proteinExistence type="predicted"/>
<evidence type="ECO:0000313" key="9">
    <source>
        <dbReference type="EMBL" id="NFF89626.1"/>
    </source>
</evidence>
<dbReference type="SUPFAM" id="SSF55124">
    <property type="entry name" value="Nitrite/Sulfite reductase N-terminal domain-like"/>
    <property type="match status" value="1"/>
</dbReference>
<dbReference type="InterPro" id="IPR045854">
    <property type="entry name" value="NO2/SO3_Rdtase_4Fe4S_sf"/>
</dbReference>
<dbReference type="InterPro" id="IPR005117">
    <property type="entry name" value="NiRdtase/SiRdtase_haem-b_fer"/>
</dbReference>
<dbReference type="Pfam" id="PF01077">
    <property type="entry name" value="NIR_SIR"/>
    <property type="match status" value="1"/>
</dbReference>
<evidence type="ECO:0000256" key="2">
    <source>
        <dbReference type="ARBA" id="ARBA00022617"/>
    </source>
</evidence>
<dbReference type="InterPro" id="IPR017220">
    <property type="entry name" value="Sulphite_reductase_assimil"/>
</dbReference>
<evidence type="ECO:0000256" key="5">
    <source>
        <dbReference type="ARBA" id="ARBA00023004"/>
    </source>
</evidence>
<dbReference type="InterPro" id="IPR036136">
    <property type="entry name" value="Nit/Sulf_reduc_fer-like_dom_sf"/>
</dbReference>
<dbReference type="EMBL" id="SWOV01000096">
    <property type="protein sequence ID" value="NFF89626.1"/>
    <property type="molecule type" value="Genomic_DNA"/>
</dbReference>
<dbReference type="InterPro" id="IPR052034">
    <property type="entry name" value="NasD-like"/>
</dbReference>
<dbReference type="GO" id="GO:0046872">
    <property type="term" value="F:metal ion binding"/>
    <property type="evidence" value="ECO:0007669"/>
    <property type="project" value="UniProtKB-KW"/>
</dbReference>
<dbReference type="Proteomes" id="UP000476820">
    <property type="component" value="Unassembled WGS sequence"/>
</dbReference>
<evidence type="ECO:0000313" key="12">
    <source>
        <dbReference type="Proteomes" id="UP000486903"/>
    </source>
</evidence>
<feature type="domain" description="Nitrite/sulphite reductase 4Fe-4S" evidence="7">
    <location>
        <begin position="86"/>
        <end position="220"/>
    </location>
</feature>
<organism evidence="10 12">
    <name type="scientific">Clostridium botulinum</name>
    <dbReference type="NCBI Taxonomy" id="1491"/>
    <lineage>
        <taxon>Bacteria</taxon>
        <taxon>Bacillati</taxon>
        <taxon>Bacillota</taxon>
        <taxon>Clostridia</taxon>
        <taxon>Eubacteriales</taxon>
        <taxon>Clostridiaceae</taxon>
        <taxon>Clostridium</taxon>
    </lineage>
</organism>
<keyword evidence="5" id="KW-0408">Iron</keyword>
<dbReference type="PANTHER" id="PTHR43809">
    <property type="entry name" value="NITRITE REDUCTASE (NADH) LARGE SUBUNIT"/>
    <property type="match status" value="1"/>
</dbReference>
<keyword evidence="6" id="KW-0411">Iron-sulfur</keyword>
<keyword evidence="4" id="KW-0560">Oxidoreductase</keyword>
<dbReference type="Pfam" id="PF03460">
    <property type="entry name" value="NIR_SIR_ferr"/>
    <property type="match status" value="1"/>
</dbReference>
<dbReference type="Gene3D" id="3.90.480.10">
    <property type="entry name" value="Sulfite Reductase Hemoprotein,Domain 2"/>
    <property type="match status" value="1"/>
</dbReference>
<name>A0A0L9Y6L8_CLOBO</name>
<dbReference type="Proteomes" id="UP000486903">
    <property type="component" value="Unassembled WGS sequence"/>
</dbReference>
<dbReference type="PRINTS" id="PR00397">
    <property type="entry name" value="SIROHAEM"/>
</dbReference>
<reference evidence="11 12" key="1">
    <citation type="submission" date="2019-04" db="EMBL/GenBank/DDBJ databases">
        <title>Genome sequencing of Clostridium botulinum Groups I-IV and Clostridium butyricum.</title>
        <authorList>
            <person name="Brunt J."/>
            <person name="Van Vliet A.H.M."/>
            <person name="Stringer S.C."/>
            <person name="Carter A.T."/>
            <person name="Peck M.W."/>
        </authorList>
    </citation>
    <scope>NUCLEOTIDE SEQUENCE [LARGE SCALE GENOMIC DNA]</scope>
    <source>
        <strain evidence="9 11">1605</strain>
        <strain evidence="10 12">BL81</strain>
    </source>
</reference>
<dbReference type="GO" id="GO:0016491">
    <property type="term" value="F:oxidoreductase activity"/>
    <property type="evidence" value="ECO:0007669"/>
    <property type="project" value="UniProtKB-KW"/>
</dbReference>
<dbReference type="EMBL" id="SXFB01000004">
    <property type="protein sequence ID" value="NFV26288.1"/>
    <property type="molecule type" value="Genomic_DNA"/>
</dbReference>
<dbReference type="InterPro" id="IPR006067">
    <property type="entry name" value="NO2/SO3_Rdtase_4Fe4S_dom"/>
</dbReference>
<evidence type="ECO:0000256" key="3">
    <source>
        <dbReference type="ARBA" id="ARBA00022723"/>
    </source>
</evidence>
<sequence length="224" mass="24400">MKKDLLDKGAVLQRDKETYAIAPHLTAGLITPEQLRTLADVAEKYEVKAVKVTGAQRIALVGIKEEEIDNAWKDLGMKPGAAVGLCVRSVKVCPGTTFCKKGLQDSVAIGSKLDGLYHGKNLPNKLKIGVSGCPQSCADNHIKDIGIYGMPKGWVVQIGGKGGLKPRLADKIAMNVSEEKLFPLVEKIIQIYSENATARERLGDYIDRVGLEEVKKQIDIESYL</sequence>
<evidence type="ECO:0000313" key="10">
    <source>
        <dbReference type="EMBL" id="NFV26288.1"/>
    </source>
</evidence>
<comment type="caution">
    <text evidence="10">The sequence shown here is derived from an EMBL/GenBank/DDBJ whole genome shotgun (WGS) entry which is preliminary data.</text>
</comment>
<dbReference type="Gene3D" id="3.30.413.10">
    <property type="entry name" value="Sulfite Reductase Hemoprotein, domain 1"/>
    <property type="match status" value="1"/>
</dbReference>
<protein>
    <submittedName>
        <fullName evidence="10">NAD(P)/FAD-dependent oxidoreductase</fullName>
    </submittedName>
</protein>
<keyword evidence="2" id="KW-0349">Heme</keyword>
<evidence type="ECO:0000259" key="8">
    <source>
        <dbReference type="Pfam" id="PF03460"/>
    </source>
</evidence>
<gene>
    <name evidence="9" type="ORF">FC774_17530</name>
    <name evidence="10" type="ORF">FDG31_08850</name>
</gene>
<dbReference type="InterPro" id="IPR006066">
    <property type="entry name" value="NO2/SO3_Rdtase_FeS/sirohaem_BS"/>
</dbReference>
<evidence type="ECO:0000256" key="4">
    <source>
        <dbReference type="ARBA" id="ARBA00023002"/>
    </source>
</evidence>
<dbReference type="SUPFAM" id="SSF56014">
    <property type="entry name" value="Nitrite and sulphite reductase 4Fe-4S domain-like"/>
    <property type="match status" value="1"/>
</dbReference>
<dbReference type="PANTHER" id="PTHR43809:SF1">
    <property type="entry name" value="NITRITE REDUCTASE (NADH) LARGE SUBUNIT"/>
    <property type="match status" value="1"/>
</dbReference>
<keyword evidence="1" id="KW-0004">4Fe-4S</keyword>
<accession>A0A0L9Y6L8</accession>
<dbReference type="PROSITE" id="PS00365">
    <property type="entry name" value="NIR_SIR"/>
    <property type="match status" value="1"/>
</dbReference>
<evidence type="ECO:0000259" key="7">
    <source>
        <dbReference type="Pfam" id="PF01077"/>
    </source>
</evidence>
<evidence type="ECO:0000256" key="6">
    <source>
        <dbReference type="ARBA" id="ARBA00023014"/>
    </source>
</evidence>
<dbReference type="GO" id="GO:0051539">
    <property type="term" value="F:4 iron, 4 sulfur cluster binding"/>
    <property type="evidence" value="ECO:0007669"/>
    <property type="project" value="UniProtKB-KW"/>
</dbReference>
<dbReference type="AlphaFoldDB" id="A0A0L9Y6L8"/>
<dbReference type="GO" id="GO:0020037">
    <property type="term" value="F:heme binding"/>
    <property type="evidence" value="ECO:0007669"/>
    <property type="project" value="InterPro"/>
</dbReference>
<feature type="domain" description="Nitrite/Sulfite reductase ferredoxin-like" evidence="8">
    <location>
        <begin position="13"/>
        <end position="76"/>
    </location>
</feature>
<evidence type="ECO:0000313" key="11">
    <source>
        <dbReference type="Proteomes" id="UP000476820"/>
    </source>
</evidence>